<gene>
    <name evidence="8" type="ORF">Esi_0026_0107</name>
</gene>
<evidence type="ECO:0000256" key="2">
    <source>
        <dbReference type="ARBA" id="ARBA00022554"/>
    </source>
</evidence>
<dbReference type="PROSITE" id="PS51382">
    <property type="entry name" value="SPX"/>
    <property type="match status" value="1"/>
</dbReference>
<dbReference type="Pfam" id="PF09359">
    <property type="entry name" value="VTC"/>
    <property type="match status" value="1"/>
</dbReference>
<accession>D8LJM1</accession>
<dbReference type="EMBL" id="FN648442">
    <property type="protein sequence ID" value="CBN77048.2"/>
    <property type="molecule type" value="Genomic_DNA"/>
</dbReference>
<dbReference type="InterPro" id="IPR004331">
    <property type="entry name" value="SPX_dom"/>
</dbReference>
<sequence length="652" mass="71751">MKSYISRLKRGGARGETEEGFAALVLSELEKVNEFARVILGKALQLITQLEENTPAGATLERMSNQVSKEITVFDAFTDLNSNAVRKAVKKYRKRTGQSTLWFDVIHGEQFIFLSRRIVHPLLVHFSRVYWACKEAEVPKVPWNPPASFERSTNKFWVHPHKVAEVKAMLLRHLPILELHTPTPPPTIDFFENLDAYSMTPGAITSLYFDCPNNNLPLYHDRVVLKEGANLLRIRWYGRPQLDHAVLQGGPRDTQPPPHLKDSECAFVELKTHHEAWTGDKSVKRRFKIRNSELTGFFEGKKSAMIELDEAEVAQLPSLRAGVPGEGGGVESKSKEDTGPPVDAKTAKTRKALIEKLALAQEVQRLVMGKRIRPLLVTEVHRTAFQLSSSNEVRVTLDSPLVGFAMPPPEALGQRGSGANAPLADQFFWDSFLSRGLSQPAQGQEDHKPFPFAVLELKLQGDPPPWVAGLTKAWTDCGYMRCIEKYSKYQHIVNHAIARNPNLLAVSGPGNSSSSSLGSVPEDALDSSSRPPRKGTRGTFGSRPKVDDKPRSKSKRAVGVPEWYRVKVRKVPLWFTALETHGPFPGPPPDHNPHAYLAEEIGGGFPPYGGGGAGYSPPSVYGGNNFGGSRPGHAPSPPSRAGGGGDPRGGPR</sequence>
<dbReference type="eggNOG" id="KOG1161">
    <property type="taxonomic scope" value="Eukaryota"/>
</dbReference>
<dbReference type="Gene3D" id="3.20.100.30">
    <property type="entry name" value="VTC, catalytic tunnel domain"/>
    <property type="match status" value="1"/>
</dbReference>
<evidence type="ECO:0000313" key="9">
    <source>
        <dbReference type="Proteomes" id="UP000002630"/>
    </source>
</evidence>
<feature type="region of interest" description="Disordered" evidence="6">
    <location>
        <begin position="604"/>
        <end position="652"/>
    </location>
</feature>
<feature type="compositionally biased region" description="Gly residues" evidence="6">
    <location>
        <begin position="604"/>
        <end position="614"/>
    </location>
</feature>
<evidence type="ECO:0000313" key="8">
    <source>
        <dbReference type="EMBL" id="CBN77048.2"/>
    </source>
</evidence>
<evidence type="ECO:0000256" key="4">
    <source>
        <dbReference type="ARBA" id="ARBA00022989"/>
    </source>
</evidence>
<reference evidence="8 9" key="1">
    <citation type="journal article" date="2010" name="Nature">
        <title>The Ectocarpus genome and the independent evolution of multicellularity in brown algae.</title>
        <authorList>
            <person name="Cock J.M."/>
            <person name="Sterck L."/>
            <person name="Rouze P."/>
            <person name="Scornet D."/>
            <person name="Allen A.E."/>
            <person name="Amoutzias G."/>
            <person name="Anthouard V."/>
            <person name="Artiguenave F."/>
            <person name="Aury J.M."/>
            <person name="Badger J.H."/>
            <person name="Beszteri B."/>
            <person name="Billiau K."/>
            <person name="Bonnet E."/>
            <person name="Bothwell J.H."/>
            <person name="Bowler C."/>
            <person name="Boyen C."/>
            <person name="Brownlee C."/>
            <person name="Carrano C.J."/>
            <person name="Charrier B."/>
            <person name="Cho G.Y."/>
            <person name="Coelho S.M."/>
            <person name="Collen J."/>
            <person name="Corre E."/>
            <person name="Da Silva C."/>
            <person name="Delage L."/>
            <person name="Delaroque N."/>
            <person name="Dittami S.M."/>
            <person name="Doulbeau S."/>
            <person name="Elias M."/>
            <person name="Farnham G."/>
            <person name="Gachon C.M."/>
            <person name="Gschloessl B."/>
            <person name="Heesch S."/>
            <person name="Jabbari K."/>
            <person name="Jubin C."/>
            <person name="Kawai H."/>
            <person name="Kimura K."/>
            <person name="Kloareg B."/>
            <person name="Kupper F.C."/>
            <person name="Lang D."/>
            <person name="Le Bail A."/>
            <person name="Leblanc C."/>
            <person name="Lerouge P."/>
            <person name="Lohr M."/>
            <person name="Lopez P.J."/>
            <person name="Martens C."/>
            <person name="Maumus F."/>
            <person name="Michel G."/>
            <person name="Miranda-Saavedra D."/>
            <person name="Morales J."/>
            <person name="Moreau H."/>
            <person name="Motomura T."/>
            <person name="Nagasato C."/>
            <person name="Napoli C.A."/>
            <person name="Nelson D.R."/>
            <person name="Nyvall-Collen P."/>
            <person name="Peters A.F."/>
            <person name="Pommier C."/>
            <person name="Potin P."/>
            <person name="Poulain J."/>
            <person name="Quesneville H."/>
            <person name="Read B."/>
            <person name="Rensing S.A."/>
            <person name="Ritter A."/>
            <person name="Rousvoal S."/>
            <person name="Samanta M."/>
            <person name="Samson G."/>
            <person name="Schroeder D.C."/>
            <person name="Segurens B."/>
            <person name="Strittmatter M."/>
            <person name="Tonon T."/>
            <person name="Tregear J.W."/>
            <person name="Valentin K."/>
            <person name="von Dassow P."/>
            <person name="Yamagishi T."/>
            <person name="Van de Peer Y."/>
            <person name="Wincker P."/>
        </authorList>
    </citation>
    <scope>NUCLEOTIDE SEQUENCE [LARGE SCALE GENOMIC DNA]</scope>
    <source>
        <strain evidence="9">Ec32 / CCAP1310/4</strain>
    </source>
</reference>
<dbReference type="InterPro" id="IPR051572">
    <property type="entry name" value="VTC_Complex_Subunit"/>
</dbReference>
<feature type="region of interest" description="Disordered" evidence="6">
    <location>
        <begin position="507"/>
        <end position="557"/>
    </location>
</feature>
<feature type="non-terminal residue" evidence="8">
    <location>
        <position position="1"/>
    </location>
</feature>
<feature type="domain" description="SPX" evidence="7">
    <location>
        <begin position="1"/>
        <end position="106"/>
    </location>
</feature>
<dbReference type="InParanoid" id="D8LJM1"/>
<dbReference type="OrthoDB" id="47577at2759"/>
<dbReference type="AlphaFoldDB" id="D8LJM1"/>
<feature type="non-terminal residue" evidence="8">
    <location>
        <position position="652"/>
    </location>
</feature>
<dbReference type="STRING" id="2880.D8LJM1"/>
<evidence type="ECO:0000259" key="7">
    <source>
        <dbReference type="PROSITE" id="PS51382"/>
    </source>
</evidence>
<dbReference type="EMBL" id="FN649737">
    <property type="protein sequence ID" value="CBN77048.2"/>
    <property type="molecule type" value="Genomic_DNA"/>
</dbReference>
<evidence type="ECO:0000256" key="6">
    <source>
        <dbReference type="SAM" id="MobiDB-lite"/>
    </source>
</evidence>
<keyword evidence="5" id="KW-0472">Membrane</keyword>
<dbReference type="PANTHER" id="PTHR46140:SF1">
    <property type="entry name" value="VACUOLAR TRANSPORTER CHAPERONE COMPLEX SUBUNIT 4-RELATED"/>
    <property type="match status" value="1"/>
</dbReference>
<feature type="compositionally biased region" description="Gly residues" evidence="6">
    <location>
        <begin position="641"/>
        <end position="652"/>
    </location>
</feature>
<keyword evidence="4" id="KW-1133">Transmembrane helix</keyword>
<name>D8LJM1_ECTSI</name>
<dbReference type="Proteomes" id="UP000002630">
    <property type="component" value="Linkage Group LG12"/>
</dbReference>
<keyword evidence="9" id="KW-1185">Reference proteome</keyword>
<proteinExistence type="predicted"/>
<keyword evidence="2" id="KW-0926">Vacuole</keyword>
<feature type="region of interest" description="Disordered" evidence="6">
    <location>
        <begin position="320"/>
        <end position="345"/>
    </location>
</feature>
<dbReference type="GO" id="GO:0006799">
    <property type="term" value="P:polyphosphate biosynthetic process"/>
    <property type="evidence" value="ECO:0007669"/>
    <property type="project" value="UniProtKB-ARBA"/>
</dbReference>
<dbReference type="GO" id="GO:0005774">
    <property type="term" value="C:vacuolar membrane"/>
    <property type="evidence" value="ECO:0007669"/>
    <property type="project" value="UniProtKB-SubCell"/>
</dbReference>
<dbReference type="InterPro" id="IPR042267">
    <property type="entry name" value="VTC_sf"/>
</dbReference>
<dbReference type="InterPro" id="IPR018966">
    <property type="entry name" value="VTC_domain"/>
</dbReference>
<evidence type="ECO:0000256" key="3">
    <source>
        <dbReference type="ARBA" id="ARBA00022692"/>
    </source>
</evidence>
<evidence type="ECO:0000256" key="5">
    <source>
        <dbReference type="ARBA" id="ARBA00023136"/>
    </source>
</evidence>
<comment type="subcellular location">
    <subcellularLocation>
        <location evidence="1">Vacuole membrane</location>
        <topology evidence="1">Multi-pass membrane protein</topology>
    </subcellularLocation>
</comment>
<dbReference type="PANTHER" id="PTHR46140">
    <property type="entry name" value="VACUOLAR TRANSPORTER CHAPERONE 1-RELATED"/>
    <property type="match status" value="1"/>
</dbReference>
<protein>
    <recommendedName>
        <fullName evidence="7">SPX domain-containing protein</fullName>
    </recommendedName>
</protein>
<evidence type="ECO:0000256" key="1">
    <source>
        <dbReference type="ARBA" id="ARBA00004128"/>
    </source>
</evidence>
<feature type="compositionally biased region" description="Low complexity" evidence="6">
    <location>
        <begin position="507"/>
        <end position="519"/>
    </location>
</feature>
<keyword evidence="3" id="KW-0812">Transmembrane</keyword>
<organism evidence="8 9">
    <name type="scientific">Ectocarpus siliculosus</name>
    <name type="common">Brown alga</name>
    <name type="synonym">Conferva siliculosa</name>
    <dbReference type="NCBI Taxonomy" id="2880"/>
    <lineage>
        <taxon>Eukaryota</taxon>
        <taxon>Sar</taxon>
        <taxon>Stramenopiles</taxon>
        <taxon>Ochrophyta</taxon>
        <taxon>PX clade</taxon>
        <taxon>Phaeophyceae</taxon>
        <taxon>Ectocarpales</taxon>
        <taxon>Ectocarpaceae</taxon>
        <taxon>Ectocarpus</taxon>
    </lineage>
</organism>